<evidence type="ECO:0000313" key="4">
    <source>
        <dbReference type="EMBL" id="AJQ95811.1"/>
    </source>
</evidence>
<dbReference type="EMBL" id="CP007142">
    <property type="protein sequence ID" value="AJQ95811.1"/>
    <property type="molecule type" value="Genomic_DNA"/>
</dbReference>
<dbReference type="KEGG" id="gsn:YC6258_00190"/>
<sequence>MRPLRKLDSFSGVAPGETATMRIQPGPRYDDIIIKTNLSPDKIESVSLVLNTEDMFGGGLSGKELHMLSKYIKIEVGSSGPTYFYRLPLSMKGAVLRDSMLSTGLPTGGTDDIILKVKIAESAQAPTLKALARTSPNPGRRNFIRSFKRYYVPAAAAGKVEFTTMNKGPRLLTAHCKATGIKGIEVEADHVKIYEALADEQVFILKDGQFPRVPQTGYYHFDPVAEGYPILDSMPTTANSLVFRFDVSQGNQQIEMLCEVLEPKVAVWTSSEAPATSKTRSSRSVGRR</sequence>
<feature type="domain" description="Viral coat protein P2 N-terminal" evidence="1">
    <location>
        <begin position="5"/>
        <end position="134"/>
    </location>
</feature>
<keyword evidence="5" id="KW-1185">Reference proteome</keyword>
<dbReference type="Pfam" id="PF25513">
    <property type="entry name" value="P2_C"/>
    <property type="match status" value="1"/>
</dbReference>
<dbReference type="Proteomes" id="UP000032266">
    <property type="component" value="Chromosome"/>
</dbReference>
<evidence type="ECO:0000259" key="2">
    <source>
        <dbReference type="Pfam" id="PF25513"/>
    </source>
</evidence>
<dbReference type="STRING" id="1445510.YC6258_00190"/>
<dbReference type="InterPro" id="IPR041377">
    <property type="entry name" value="P2_N"/>
</dbReference>
<dbReference type="EMBL" id="CP007142">
    <property type="protein sequence ID" value="AJQ92242.1"/>
    <property type="molecule type" value="Genomic_DNA"/>
</dbReference>
<gene>
    <name evidence="3" type="ORF">YC6258_00190</name>
    <name evidence="4" type="ORF">YC6258_03775</name>
</gene>
<dbReference type="Gene3D" id="2.60.120.730">
    <property type="match status" value="2"/>
</dbReference>
<organism evidence="3 5">
    <name type="scientific">Gynuella sunshinyii YC6258</name>
    <dbReference type="NCBI Taxonomy" id="1445510"/>
    <lineage>
        <taxon>Bacteria</taxon>
        <taxon>Pseudomonadati</taxon>
        <taxon>Pseudomonadota</taxon>
        <taxon>Gammaproteobacteria</taxon>
        <taxon>Oceanospirillales</taxon>
        <taxon>Saccharospirillaceae</taxon>
        <taxon>Gynuella</taxon>
    </lineage>
</organism>
<protein>
    <submittedName>
        <fullName evidence="3">Uncharacterized protein</fullName>
    </submittedName>
</protein>
<accession>A0A0C5VCP8</accession>
<evidence type="ECO:0000313" key="5">
    <source>
        <dbReference type="Proteomes" id="UP000032266"/>
    </source>
</evidence>
<feature type="domain" description="Viral coat protein P2 C-terminal" evidence="2">
    <location>
        <begin position="144"/>
        <end position="263"/>
    </location>
</feature>
<dbReference type="InterPro" id="IPR057915">
    <property type="entry name" value="P2_C"/>
</dbReference>
<dbReference type="Pfam" id="PF18628">
    <property type="entry name" value="P2_N"/>
    <property type="match status" value="1"/>
</dbReference>
<reference evidence="3 5" key="1">
    <citation type="submission" date="2014-01" db="EMBL/GenBank/DDBJ databases">
        <title>Full genme sequencing of cellulolytic bacterium Gynuella sunshinyii YC6258T gen. nov., sp. nov.</title>
        <authorList>
            <person name="Khan H."/>
            <person name="Chung E.J."/>
            <person name="Chung Y.R."/>
        </authorList>
    </citation>
    <scope>NUCLEOTIDE SEQUENCE [LARGE SCALE GENOMIC DNA]</scope>
    <source>
        <strain evidence="3 5">YC6258</strain>
    </source>
</reference>
<evidence type="ECO:0000259" key="1">
    <source>
        <dbReference type="Pfam" id="PF18628"/>
    </source>
</evidence>
<dbReference type="AlphaFoldDB" id="A0A0C5VCP8"/>
<dbReference type="RefSeq" id="WP_044615365.1">
    <property type="nucleotide sequence ID" value="NZ_CP007142.1"/>
</dbReference>
<proteinExistence type="predicted"/>
<dbReference type="OrthoDB" id="6194061at2"/>
<dbReference type="InterPro" id="IPR053751">
    <property type="entry name" value="Viral_Major_Capsid_sf"/>
</dbReference>
<evidence type="ECO:0000313" key="3">
    <source>
        <dbReference type="EMBL" id="AJQ92242.1"/>
    </source>
</evidence>
<dbReference type="HOGENOM" id="CLU_084170_0_0_6"/>
<dbReference type="KEGG" id="gsn:YC6258_03775"/>
<name>A0A0C5VCP8_9GAMM</name>